<dbReference type="Proteomes" id="UP001314170">
    <property type="component" value="Unassembled WGS sequence"/>
</dbReference>
<keyword evidence="1" id="KW-0472">Membrane</keyword>
<comment type="caution">
    <text evidence="2">The sequence shown here is derived from an EMBL/GenBank/DDBJ whole genome shotgun (WGS) entry which is preliminary data.</text>
</comment>
<evidence type="ECO:0000313" key="3">
    <source>
        <dbReference type="Proteomes" id="UP001314170"/>
    </source>
</evidence>
<keyword evidence="1" id="KW-1133">Transmembrane helix</keyword>
<evidence type="ECO:0000313" key="2">
    <source>
        <dbReference type="EMBL" id="CAK7331644.1"/>
    </source>
</evidence>
<accession>A0AAV1RA59</accession>
<organism evidence="2 3">
    <name type="scientific">Dovyalis caffra</name>
    <dbReference type="NCBI Taxonomy" id="77055"/>
    <lineage>
        <taxon>Eukaryota</taxon>
        <taxon>Viridiplantae</taxon>
        <taxon>Streptophyta</taxon>
        <taxon>Embryophyta</taxon>
        <taxon>Tracheophyta</taxon>
        <taxon>Spermatophyta</taxon>
        <taxon>Magnoliopsida</taxon>
        <taxon>eudicotyledons</taxon>
        <taxon>Gunneridae</taxon>
        <taxon>Pentapetalae</taxon>
        <taxon>rosids</taxon>
        <taxon>fabids</taxon>
        <taxon>Malpighiales</taxon>
        <taxon>Salicaceae</taxon>
        <taxon>Flacourtieae</taxon>
        <taxon>Dovyalis</taxon>
    </lineage>
</organism>
<gene>
    <name evidence="2" type="ORF">DCAF_LOCUS8577</name>
</gene>
<evidence type="ECO:0000256" key="1">
    <source>
        <dbReference type="SAM" id="Phobius"/>
    </source>
</evidence>
<keyword evidence="1" id="KW-0812">Transmembrane</keyword>
<sequence length="159" mass="17924">MSSSPTPAPGYEFELRSSRDTFMIVSVAAVCILIVLVSCYKFQKRFFCCAVGGATFSRTQVQRLHLNEVISQDPSMQLQSHGLESSIIHSLPITQFKKKNGEESRPSNNECAVFNLSLYHDRLVSIHTLPDAPSSEDFFQERAGRYQVLRLEILQNLVP</sequence>
<protein>
    <submittedName>
        <fullName evidence="2">Uncharacterized protein</fullName>
    </submittedName>
</protein>
<name>A0AAV1RA59_9ROSI</name>
<proteinExistence type="predicted"/>
<dbReference type="AlphaFoldDB" id="A0AAV1RA59"/>
<feature type="transmembrane region" description="Helical" evidence="1">
    <location>
        <begin position="22"/>
        <end position="40"/>
    </location>
</feature>
<keyword evidence="3" id="KW-1185">Reference proteome</keyword>
<reference evidence="2 3" key="1">
    <citation type="submission" date="2024-01" db="EMBL/GenBank/DDBJ databases">
        <authorList>
            <person name="Waweru B."/>
        </authorList>
    </citation>
    <scope>NUCLEOTIDE SEQUENCE [LARGE SCALE GENOMIC DNA]</scope>
</reference>
<dbReference type="EMBL" id="CAWUPB010000913">
    <property type="protein sequence ID" value="CAK7331644.1"/>
    <property type="molecule type" value="Genomic_DNA"/>
</dbReference>